<evidence type="ECO:0000313" key="3">
    <source>
        <dbReference type="Proteomes" id="UP000256650"/>
    </source>
</evidence>
<name>A0A3D8II19_9HELI</name>
<organism evidence="2 3">
    <name type="scientific">Helicobacter ganmani</name>
    <dbReference type="NCBI Taxonomy" id="60246"/>
    <lineage>
        <taxon>Bacteria</taxon>
        <taxon>Pseudomonadati</taxon>
        <taxon>Campylobacterota</taxon>
        <taxon>Epsilonproteobacteria</taxon>
        <taxon>Campylobacterales</taxon>
        <taxon>Helicobacteraceae</taxon>
        <taxon>Helicobacter</taxon>
    </lineage>
</organism>
<dbReference type="EMBL" id="NXLS01000001">
    <property type="protein sequence ID" value="RDU64556.1"/>
    <property type="molecule type" value="Genomic_DNA"/>
</dbReference>
<evidence type="ECO:0000313" key="2">
    <source>
        <dbReference type="EMBL" id="RDU64556.1"/>
    </source>
</evidence>
<dbReference type="Proteomes" id="UP000256650">
    <property type="component" value="Unassembled WGS sequence"/>
</dbReference>
<dbReference type="AlphaFoldDB" id="A0A3D8II19"/>
<dbReference type="GeneID" id="82535024"/>
<proteinExistence type="predicted"/>
<protein>
    <submittedName>
        <fullName evidence="2">Uncharacterized protein</fullName>
    </submittedName>
</protein>
<dbReference type="InterPro" id="IPR009862">
    <property type="entry name" value="DUF1419"/>
</dbReference>
<feature type="transmembrane region" description="Helical" evidence="1">
    <location>
        <begin position="30"/>
        <end position="50"/>
    </location>
</feature>
<evidence type="ECO:0000256" key="1">
    <source>
        <dbReference type="SAM" id="Phobius"/>
    </source>
</evidence>
<keyword evidence="3" id="KW-1185">Reference proteome</keyword>
<keyword evidence="1" id="KW-1133">Transmembrane helix</keyword>
<dbReference type="OrthoDB" id="9889718at2"/>
<sequence>MEYISPYGYSYKIEEWKEISEEEYWEMFEILPPIFFGSGFFMLEALTGIFHNYYIKWKGRYYTAIFSRNDTWEKIKESLESFIKE</sequence>
<keyword evidence="1" id="KW-0812">Transmembrane</keyword>
<keyword evidence="1" id="KW-0472">Membrane</keyword>
<accession>A0A3D8II19</accession>
<gene>
    <name evidence="2" type="ORF">CQA43_01810</name>
</gene>
<reference evidence="2 3" key="1">
    <citation type="submission" date="2018-04" db="EMBL/GenBank/DDBJ databases">
        <title>Novel Campyloabacter and Helicobacter Species and Strains.</title>
        <authorList>
            <person name="Mannion A.J."/>
            <person name="Shen Z."/>
            <person name="Fox J.G."/>
        </authorList>
    </citation>
    <scope>NUCLEOTIDE SEQUENCE [LARGE SCALE GENOMIC DNA]</scope>
    <source>
        <strain evidence="2 3">MIT 99-5101</strain>
    </source>
</reference>
<dbReference type="Pfam" id="PF07215">
    <property type="entry name" value="DUF1419"/>
    <property type="match status" value="1"/>
</dbReference>
<dbReference type="RefSeq" id="WP_115550891.1">
    <property type="nucleotide sequence ID" value="NZ_CAPHNE010000089.1"/>
</dbReference>
<comment type="caution">
    <text evidence="2">The sequence shown here is derived from an EMBL/GenBank/DDBJ whole genome shotgun (WGS) entry which is preliminary data.</text>
</comment>